<dbReference type="Pfam" id="PF00990">
    <property type="entry name" value="GGDEF"/>
    <property type="match status" value="1"/>
</dbReference>
<evidence type="ECO:0000259" key="2">
    <source>
        <dbReference type="PROSITE" id="PS50883"/>
    </source>
</evidence>
<organism evidence="4 5">
    <name type="scientific">Trichlorobacter ammonificans</name>
    <dbReference type="NCBI Taxonomy" id="2916410"/>
    <lineage>
        <taxon>Bacteria</taxon>
        <taxon>Pseudomonadati</taxon>
        <taxon>Thermodesulfobacteriota</taxon>
        <taxon>Desulfuromonadia</taxon>
        <taxon>Geobacterales</taxon>
        <taxon>Geobacteraceae</taxon>
        <taxon>Trichlorobacter</taxon>
    </lineage>
</organism>
<proteinExistence type="predicted"/>
<dbReference type="PANTHER" id="PTHR33121:SF71">
    <property type="entry name" value="OXYGEN SENSOR PROTEIN DOSP"/>
    <property type="match status" value="1"/>
</dbReference>
<dbReference type="InterPro" id="IPR029787">
    <property type="entry name" value="Nucleotide_cyclase"/>
</dbReference>
<accession>A0ABM9D7J5</accession>
<keyword evidence="1" id="KW-0472">Membrane</keyword>
<evidence type="ECO:0000313" key="4">
    <source>
        <dbReference type="EMBL" id="CAH2031188.1"/>
    </source>
</evidence>
<dbReference type="CDD" id="cd01949">
    <property type="entry name" value="GGDEF"/>
    <property type="match status" value="1"/>
</dbReference>
<dbReference type="Gene3D" id="3.30.70.270">
    <property type="match status" value="1"/>
</dbReference>
<gene>
    <name evidence="4" type="ORF">GEAMG1_1358</name>
</gene>
<dbReference type="PROSITE" id="PS50883">
    <property type="entry name" value="EAL"/>
    <property type="match status" value="1"/>
</dbReference>
<keyword evidence="1" id="KW-0812">Transmembrane</keyword>
<dbReference type="CDD" id="cd01948">
    <property type="entry name" value="EAL"/>
    <property type="match status" value="1"/>
</dbReference>
<evidence type="ECO:0000259" key="3">
    <source>
        <dbReference type="PROSITE" id="PS50887"/>
    </source>
</evidence>
<name>A0ABM9D7J5_9BACT</name>
<feature type="domain" description="GGDEF" evidence="3">
    <location>
        <begin position="474"/>
        <end position="608"/>
    </location>
</feature>
<keyword evidence="5" id="KW-1185">Reference proteome</keyword>
<dbReference type="Gene3D" id="3.20.20.450">
    <property type="entry name" value="EAL domain"/>
    <property type="match status" value="1"/>
</dbReference>
<feature type="transmembrane region" description="Helical" evidence="1">
    <location>
        <begin position="20"/>
        <end position="43"/>
    </location>
</feature>
<feature type="domain" description="EAL" evidence="2">
    <location>
        <begin position="618"/>
        <end position="864"/>
    </location>
</feature>
<evidence type="ECO:0000256" key="1">
    <source>
        <dbReference type="SAM" id="Phobius"/>
    </source>
</evidence>
<dbReference type="InterPro" id="IPR001633">
    <property type="entry name" value="EAL_dom"/>
</dbReference>
<keyword evidence="1" id="KW-1133">Transmembrane helix</keyword>
<dbReference type="SUPFAM" id="SSF141868">
    <property type="entry name" value="EAL domain-like"/>
    <property type="match status" value="1"/>
</dbReference>
<dbReference type="SUPFAM" id="SSF55073">
    <property type="entry name" value="Nucleotide cyclase"/>
    <property type="match status" value="1"/>
</dbReference>
<dbReference type="EMBL" id="OW150024">
    <property type="protein sequence ID" value="CAH2031188.1"/>
    <property type="molecule type" value="Genomic_DNA"/>
</dbReference>
<dbReference type="Proteomes" id="UP001295463">
    <property type="component" value="Chromosome"/>
</dbReference>
<dbReference type="InterPro" id="IPR043128">
    <property type="entry name" value="Rev_trsase/Diguanyl_cyclase"/>
</dbReference>
<dbReference type="Pfam" id="PF00563">
    <property type="entry name" value="EAL"/>
    <property type="match status" value="1"/>
</dbReference>
<dbReference type="PROSITE" id="PS50887">
    <property type="entry name" value="GGDEF"/>
    <property type="match status" value="1"/>
</dbReference>
<sequence>MTVLRKFILFTSTTLKRFIFTATLIVSSVTFISVIVISSWIFLQQAQDISDRNSQTIARQIQVSLAKAMAKGLTREDLDKILEEHRQHLPKEFSVILHRRPEAGAPLPAAAGEAGHLNATFTSGATVHRRTLNSFEHIFPFKAEDRCLGCHPGARPGEVLGVLDIREDFREMRDDTVRRGLYSFFLLMPIPLLMALSVSRFVNRHVGDAVTRLDEKVQSVTRVSDLTQVGMEIEAESEILRFGELETVFSGFGAFVQRIKDVAVGKEMLEFEIKVLERFIITGDSIRDWKERVSYLLEEINKVMPAYALFCIFQIEDESYDIEVFWASPPSPLTRSIMEEIIRNQADHENLRCRPGATIQVIHNISSETGAPLELDRHEIELETKSLYLERPQIGGVVGIGVQSQIMMDPIRSLVINSILTTLLNVVGSIKAIYKYTRDLEYYATRDPLTNLYNQRVFWELLGYEIGRAKRHSYTFGLLVIDLDNFKHINDTYGHLVGDKYLGQIADTIHDCLRQGDILSRYGGDEFAIVLPETDQEQVYMVADRIREAMESLTMVSADGSKIRGTASIGYAVFPEHAENEKDLFMFADNMTYKAKGLGKNCIIVPTNDDVVEVFQKSNEMSRMLMQALEERQIIPYFQPIVATDSGLIACHEVLCRIVVDGKVVPASEFIEIAERLTVVSRLDAILMEKVFEKARTVGYDGYLFVNLSPKSLILKEFVPSVIKLANRYQIRHDRVVFEITERETVKNMTLLEHFVQDLKLEGFKFAIDDFGSGFSSFQYIRRLPIDFVKIEGLFVRNMLGDAKDMAFVKTLAVLAREFGIQTIAEYIESDEVLSAVRELGIDYAQGYFTGRPGPEFVMQRQKG</sequence>
<dbReference type="SMART" id="SM00267">
    <property type="entry name" value="GGDEF"/>
    <property type="match status" value="1"/>
</dbReference>
<dbReference type="InterPro" id="IPR050706">
    <property type="entry name" value="Cyclic-di-GMP_PDE-like"/>
</dbReference>
<evidence type="ECO:0000313" key="5">
    <source>
        <dbReference type="Proteomes" id="UP001295463"/>
    </source>
</evidence>
<protein>
    <submittedName>
        <fullName evidence="4">Diguanylate cyclase/phosphodiesterase</fullName>
    </submittedName>
</protein>
<dbReference type="NCBIfam" id="TIGR00254">
    <property type="entry name" value="GGDEF"/>
    <property type="match status" value="1"/>
</dbReference>
<dbReference type="RefSeq" id="WP_305732026.1">
    <property type="nucleotide sequence ID" value="NZ_OW150024.1"/>
</dbReference>
<dbReference type="PANTHER" id="PTHR33121">
    <property type="entry name" value="CYCLIC DI-GMP PHOSPHODIESTERASE PDEF"/>
    <property type="match status" value="1"/>
</dbReference>
<dbReference type="Gene3D" id="3.30.450.290">
    <property type="match status" value="1"/>
</dbReference>
<feature type="transmembrane region" description="Helical" evidence="1">
    <location>
        <begin position="180"/>
        <end position="202"/>
    </location>
</feature>
<dbReference type="InterPro" id="IPR035919">
    <property type="entry name" value="EAL_sf"/>
</dbReference>
<dbReference type="SMART" id="SM00052">
    <property type="entry name" value="EAL"/>
    <property type="match status" value="1"/>
</dbReference>
<reference evidence="4 5" key="1">
    <citation type="submission" date="2022-03" db="EMBL/GenBank/DDBJ databases">
        <authorList>
            <person name="Koch H."/>
        </authorList>
    </citation>
    <scope>NUCLEOTIDE SEQUENCE [LARGE SCALE GENOMIC DNA]</scope>
    <source>
        <strain evidence="4 5">G1</strain>
    </source>
</reference>
<dbReference type="InterPro" id="IPR000160">
    <property type="entry name" value="GGDEF_dom"/>
</dbReference>